<gene>
    <name evidence="6" type="ORF">C1876_08640</name>
    <name evidence="7" type="ORF">DMP09_02605</name>
</gene>
<reference evidence="6 8" key="1">
    <citation type="journal article" date="2018" name="Elife">
        <title>Discovery and characterization of a prevalent human gut bacterial enzyme sufficient for the inactivation of a family of plant toxins.</title>
        <authorList>
            <person name="Koppel N."/>
            <person name="Bisanz J.E."/>
            <person name="Pandelia M.E."/>
            <person name="Turnbaugh P.J."/>
            <person name="Balskus E.P."/>
        </authorList>
    </citation>
    <scope>NUCLEOTIDE SEQUENCE [LARGE SCALE GENOMIC DNA]</scope>
    <source>
        <strain evidence="6 8">DSM 16107</strain>
    </source>
</reference>
<dbReference type="EMBL" id="PPTT01000013">
    <property type="protein sequence ID" value="RDB68746.1"/>
    <property type="molecule type" value="Genomic_DNA"/>
</dbReference>
<dbReference type="Gene3D" id="3.30.70.20">
    <property type="match status" value="2"/>
</dbReference>
<keyword evidence="3" id="KW-0408">Iron</keyword>
<reference evidence="9" key="2">
    <citation type="submission" date="2018-05" db="EMBL/GenBank/DDBJ databases">
        <title>Genome Sequencing of selected type strains of the family Eggerthellaceae.</title>
        <authorList>
            <person name="Danylec N."/>
            <person name="Stoll D.A."/>
            <person name="Doetsch A."/>
            <person name="Huch M."/>
        </authorList>
    </citation>
    <scope>NUCLEOTIDE SEQUENCE [LARGE SCALE GENOMIC DNA]</scope>
    <source>
        <strain evidence="9">DSM 16107</strain>
    </source>
</reference>
<dbReference type="GO" id="GO:0051539">
    <property type="term" value="F:4 iron, 4 sulfur cluster binding"/>
    <property type="evidence" value="ECO:0007669"/>
    <property type="project" value="UniProtKB-KW"/>
</dbReference>
<dbReference type="PROSITE" id="PS51257">
    <property type="entry name" value="PROKAR_LIPOPROTEIN"/>
    <property type="match status" value="1"/>
</dbReference>
<dbReference type="PROSITE" id="PS00198">
    <property type="entry name" value="4FE4S_FER_1"/>
    <property type="match status" value="1"/>
</dbReference>
<dbReference type="SUPFAM" id="SSF54862">
    <property type="entry name" value="4Fe-4S ferredoxins"/>
    <property type="match status" value="1"/>
</dbReference>
<name>A0A3N0J150_9ACTN</name>
<protein>
    <submittedName>
        <fullName evidence="7">4Fe-4S ferredoxin</fullName>
    </submittedName>
</protein>
<dbReference type="PANTHER" id="PTHR43177">
    <property type="entry name" value="PROTEIN NRFC"/>
    <property type="match status" value="1"/>
</dbReference>
<dbReference type="InterPro" id="IPR006311">
    <property type="entry name" value="TAT_signal"/>
</dbReference>
<feature type="domain" description="4Fe-4S ferredoxin-type" evidence="5">
    <location>
        <begin position="100"/>
        <end position="131"/>
    </location>
</feature>
<dbReference type="InterPro" id="IPR017900">
    <property type="entry name" value="4Fe4S_Fe_S_CS"/>
</dbReference>
<dbReference type="Pfam" id="PF13247">
    <property type="entry name" value="Fer4_11"/>
    <property type="match status" value="1"/>
</dbReference>
<dbReference type="InterPro" id="IPR017896">
    <property type="entry name" value="4Fe4S_Fe-S-bd"/>
</dbReference>
<dbReference type="GO" id="GO:0046872">
    <property type="term" value="F:metal ion binding"/>
    <property type="evidence" value="ECO:0007669"/>
    <property type="project" value="UniProtKB-KW"/>
</dbReference>
<keyword evidence="1" id="KW-0004">4Fe-4S</keyword>
<proteinExistence type="predicted"/>
<evidence type="ECO:0000259" key="5">
    <source>
        <dbReference type="PROSITE" id="PS51379"/>
    </source>
</evidence>
<reference evidence="7" key="3">
    <citation type="journal article" date="2019" name="Microbiol. Resour. Announc.">
        <title>Draft Genome Sequences of Type Strains of Gordonibacter faecihominis, Paraeggerthella hongkongensis, Parvibacter caecicola,Slackia equolifaciens, Slackia faecicanis, and Slackia isoflavoniconvertens.</title>
        <authorList>
            <person name="Danylec N."/>
            <person name="Stoll D.A."/>
            <person name="Dotsch A."/>
            <person name="Huch M."/>
        </authorList>
    </citation>
    <scope>NUCLEOTIDE SEQUENCE</scope>
    <source>
        <strain evidence="7">DSM 16107</strain>
    </source>
</reference>
<dbReference type="Proteomes" id="UP000253817">
    <property type="component" value="Unassembled WGS sequence"/>
</dbReference>
<evidence type="ECO:0000313" key="8">
    <source>
        <dbReference type="Proteomes" id="UP000253817"/>
    </source>
</evidence>
<evidence type="ECO:0000313" key="6">
    <source>
        <dbReference type="EMBL" id="RDB68746.1"/>
    </source>
</evidence>
<evidence type="ECO:0000256" key="3">
    <source>
        <dbReference type="ARBA" id="ARBA00023004"/>
    </source>
</evidence>
<comment type="caution">
    <text evidence="7">The sequence shown here is derived from an EMBL/GenBank/DDBJ whole genome shotgun (WGS) entry which is preliminary data.</text>
</comment>
<dbReference type="PROSITE" id="PS51318">
    <property type="entry name" value="TAT"/>
    <property type="match status" value="1"/>
</dbReference>
<evidence type="ECO:0000313" key="9">
    <source>
        <dbReference type="Proteomes" id="UP000270112"/>
    </source>
</evidence>
<dbReference type="OrthoDB" id="3172793at2"/>
<evidence type="ECO:0000313" key="7">
    <source>
        <dbReference type="EMBL" id="RNM42978.1"/>
    </source>
</evidence>
<dbReference type="RefSeq" id="WP_114546322.1">
    <property type="nucleotide sequence ID" value="NZ_PPTT01000013.1"/>
</dbReference>
<dbReference type="EMBL" id="QICC01000005">
    <property type="protein sequence ID" value="RNM42978.1"/>
    <property type="molecule type" value="Genomic_DNA"/>
</dbReference>
<dbReference type="AlphaFoldDB" id="A0A3N0J150"/>
<evidence type="ECO:0000256" key="1">
    <source>
        <dbReference type="ARBA" id="ARBA00022485"/>
    </source>
</evidence>
<keyword evidence="8" id="KW-1185">Reference proteome</keyword>
<keyword evidence="4" id="KW-0411">Iron-sulfur</keyword>
<evidence type="ECO:0000256" key="2">
    <source>
        <dbReference type="ARBA" id="ARBA00022723"/>
    </source>
</evidence>
<dbReference type="InterPro" id="IPR050954">
    <property type="entry name" value="ET_IronSulfur_Cluster-Binding"/>
</dbReference>
<feature type="domain" description="4Fe-4S ferredoxin-type" evidence="5">
    <location>
        <begin position="132"/>
        <end position="161"/>
    </location>
</feature>
<accession>A0A3N0J150</accession>
<dbReference type="PANTHER" id="PTHR43177:SF3">
    <property type="entry name" value="PROTEIN NRFC HOMOLOG"/>
    <property type="match status" value="1"/>
</dbReference>
<keyword evidence="2" id="KW-0479">Metal-binding</keyword>
<dbReference type="PROSITE" id="PS51379">
    <property type="entry name" value="4FE4S_FER_2"/>
    <property type="match status" value="2"/>
</dbReference>
<sequence>MGKEKLVTRRSVVGGALAVGASALTLGCLDAPRAPAQAAEEPAEQPAADEAVKKAQFGFLLKVKNCVDCGECVKACRLWSRTPDGAEARRTVASYITPAGREVFVSTSCMHCAVPACVSVCPAGAIKKGDGGVVAVDKDRCIGCKYCFQACPYGVPHYTASGMDKCDCCVGNGVALGDEPHCVKACKVGALQYGTLEELMASTKGKARRINGTTGPSYLLV</sequence>
<evidence type="ECO:0000256" key="4">
    <source>
        <dbReference type="ARBA" id="ARBA00023014"/>
    </source>
</evidence>
<organism evidence="7 9">
    <name type="scientific">Eggerthella sinensis</name>
    <dbReference type="NCBI Taxonomy" id="242230"/>
    <lineage>
        <taxon>Bacteria</taxon>
        <taxon>Bacillati</taxon>
        <taxon>Actinomycetota</taxon>
        <taxon>Coriobacteriia</taxon>
        <taxon>Eggerthellales</taxon>
        <taxon>Eggerthellaceae</taxon>
        <taxon>Eggerthella</taxon>
    </lineage>
</organism>
<dbReference type="Proteomes" id="UP000270112">
    <property type="component" value="Unassembled WGS sequence"/>
</dbReference>